<dbReference type="OrthoDB" id="2914104at2759"/>
<reference evidence="1 2" key="1">
    <citation type="journal article" date="2019" name="Nat. Ecol. Evol.">
        <title>Megaphylogeny resolves global patterns of mushroom evolution.</title>
        <authorList>
            <person name="Varga T."/>
            <person name="Krizsan K."/>
            <person name="Foldi C."/>
            <person name="Dima B."/>
            <person name="Sanchez-Garcia M."/>
            <person name="Sanchez-Ramirez S."/>
            <person name="Szollosi G.J."/>
            <person name="Szarkandi J.G."/>
            <person name="Papp V."/>
            <person name="Albert L."/>
            <person name="Andreopoulos W."/>
            <person name="Angelini C."/>
            <person name="Antonin V."/>
            <person name="Barry K.W."/>
            <person name="Bougher N.L."/>
            <person name="Buchanan P."/>
            <person name="Buyck B."/>
            <person name="Bense V."/>
            <person name="Catcheside P."/>
            <person name="Chovatia M."/>
            <person name="Cooper J."/>
            <person name="Damon W."/>
            <person name="Desjardin D."/>
            <person name="Finy P."/>
            <person name="Geml J."/>
            <person name="Haridas S."/>
            <person name="Hughes K."/>
            <person name="Justo A."/>
            <person name="Karasinski D."/>
            <person name="Kautmanova I."/>
            <person name="Kiss B."/>
            <person name="Kocsube S."/>
            <person name="Kotiranta H."/>
            <person name="LaButti K.M."/>
            <person name="Lechner B.E."/>
            <person name="Liimatainen K."/>
            <person name="Lipzen A."/>
            <person name="Lukacs Z."/>
            <person name="Mihaltcheva S."/>
            <person name="Morgado L.N."/>
            <person name="Niskanen T."/>
            <person name="Noordeloos M.E."/>
            <person name="Ohm R.A."/>
            <person name="Ortiz-Santana B."/>
            <person name="Ovrebo C."/>
            <person name="Racz N."/>
            <person name="Riley R."/>
            <person name="Savchenko A."/>
            <person name="Shiryaev A."/>
            <person name="Soop K."/>
            <person name="Spirin V."/>
            <person name="Szebenyi C."/>
            <person name="Tomsovsky M."/>
            <person name="Tulloss R.E."/>
            <person name="Uehling J."/>
            <person name="Grigoriev I.V."/>
            <person name="Vagvolgyi C."/>
            <person name="Papp T."/>
            <person name="Martin F.M."/>
            <person name="Miettinen O."/>
            <person name="Hibbett D.S."/>
            <person name="Nagy L.G."/>
        </authorList>
    </citation>
    <scope>NUCLEOTIDE SEQUENCE [LARGE SCALE GENOMIC DNA]</scope>
    <source>
        <strain evidence="1 2">CBS 121175</strain>
    </source>
</reference>
<evidence type="ECO:0000313" key="1">
    <source>
        <dbReference type="EMBL" id="TFK24952.1"/>
    </source>
</evidence>
<evidence type="ECO:0000313" key="2">
    <source>
        <dbReference type="Proteomes" id="UP000307440"/>
    </source>
</evidence>
<dbReference type="EMBL" id="ML210192">
    <property type="protein sequence ID" value="TFK24952.1"/>
    <property type="molecule type" value="Genomic_DNA"/>
</dbReference>
<sequence>MASLLVPKANSPLRTASNVEFLRAMRLAVVHRRHDISGSIQTKWLTRILWHELSPMPAILFADRHEFRGLLSHAYYTHMVELGDRLDRGIYSDESSPLNRRQKTHLLAGHHSISTYWKHLRVTPPSFPKGPRCKLHKQCTAAWTMRWSVACSRPCSIAGTDVLRRLRLVEDTLRVDTLLQVCLAPECLVSALNSISQKRMEISNGLHHHFDLP</sequence>
<proteinExistence type="predicted"/>
<accession>A0A5C3KWW6</accession>
<name>A0A5C3KWW6_COPMA</name>
<organism evidence="1 2">
    <name type="scientific">Coprinopsis marcescibilis</name>
    <name type="common">Agaric fungus</name>
    <name type="synonym">Psathyrella marcescibilis</name>
    <dbReference type="NCBI Taxonomy" id="230819"/>
    <lineage>
        <taxon>Eukaryota</taxon>
        <taxon>Fungi</taxon>
        <taxon>Dikarya</taxon>
        <taxon>Basidiomycota</taxon>
        <taxon>Agaricomycotina</taxon>
        <taxon>Agaricomycetes</taxon>
        <taxon>Agaricomycetidae</taxon>
        <taxon>Agaricales</taxon>
        <taxon>Agaricineae</taxon>
        <taxon>Psathyrellaceae</taxon>
        <taxon>Coprinopsis</taxon>
    </lineage>
</organism>
<dbReference type="Proteomes" id="UP000307440">
    <property type="component" value="Unassembled WGS sequence"/>
</dbReference>
<protein>
    <submittedName>
        <fullName evidence="1">Uncharacterized protein</fullName>
    </submittedName>
</protein>
<dbReference type="AlphaFoldDB" id="A0A5C3KWW6"/>
<keyword evidence="2" id="KW-1185">Reference proteome</keyword>
<gene>
    <name evidence="1" type="ORF">FA15DRAFT_382106</name>
</gene>